<dbReference type="CDD" id="cd14520">
    <property type="entry name" value="DSP_DUSP12"/>
    <property type="match status" value="1"/>
</dbReference>
<dbReference type="SUPFAM" id="SSF52799">
    <property type="entry name" value="(Phosphotyrosine protein) phosphatases II"/>
    <property type="match status" value="1"/>
</dbReference>
<evidence type="ECO:0000259" key="7">
    <source>
        <dbReference type="PROSITE" id="PS50056"/>
    </source>
</evidence>
<dbReference type="InterPro" id="IPR000387">
    <property type="entry name" value="Tyr_Pase_dom"/>
</dbReference>
<dbReference type="Gene3D" id="3.90.190.10">
    <property type="entry name" value="Protein tyrosine phosphatase superfamily"/>
    <property type="match status" value="1"/>
</dbReference>
<feature type="active site" description="Phosphocysteine intermediate" evidence="5">
    <location>
        <position position="129"/>
    </location>
</feature>
<accession>A0A4S8KAV2</accession>
<dbReference type="SMART" id="SM00195">
    <property type="entry name" value="DSPc"/>
    <property type="match status" value="1"/>
</dbReference>
<dbReference type="PROSITE" id="PS00383">
    <property type="entry name" value="TYR_PHOSPHATASE_1"/>
    <property type="match status" value="1"/>
</dbReference>
<evidence type="ECO:0000313" key="8">
    <source>
        <dbReference type="EMBL" id="THU72216.1"/>
    </source>
</evidence>
<evidence type="ECO:0000256" key="1">
    <source>
        <dbReference type="ARBA" id="ARBA00008601"/>
    </source>
</evidence>
<dbReference type="InterPro" id="IPR029021">
    <property type="entry name" value="Prot-tyrosine_phosphatase-like"/>
</dbReference>
<dbReference type="Pfam" id="PF00782">
    <property type="entry name" value="DSPc"/>
    <property type="match status" value="1"/>
</dbReference>
<dbReference type="STRING" id="52838.A0A4S8KAV2"/>
<dbReference type="InterPro" id="IPR000340">
    <property type="entry name" value="Dual-sp_phosphatase_cat-dom"/>
</dbReference>
<dbReference type="Proteomes" id="UP000317650">
    <property type="component" value="Chromosome 4"/>
</dbReference>
<keyword evidence="3" id="KW-0378">Hydrolase</keyword>
<evidence type="ECO:0000256" key="5">
    <source>
        <dbReference type="PIRSR" id="PIRSR000941-50"/>
    </source>
</evidence>
<comment type="caution">
    <text evidence="8">The sequence shown here is derived from an EMBL/GenBank/DDBJ whole genome shotgun (WGS) entry which is preliminary data.</text>
</comment>
<feature type="domain" description="Tyrosine-protein phosphatase" evidence="6">
    <location>
        <begin position="1"/>
        <end position="185"/>
    </location>
</feature>
<dbReference type="PANTHER" id="PTHR45848">
    <property type="entry name" value="DUAL SPECIFICITY PROTEIN PHOSPHATASE 12 FAMILY MEMBER"/>
    <property type="match status" value="1"/>
</dbReference>
<dbReference type="AlphaFoldDB" id="A0A4S8KAV2"/>
<evidence type="ECO:0000259" key="6">
    <source>
        <dbReference type="PROSITE" id="PS50054"/>
    </source>
</evidence>
<dbReference type="PROSITE" id="PS50056">
    <property type="entry name" value="TYR_PHOSPHATASE_2"/>
    <property type="match status" value="1"/>
</dbReference>
<dbReference type="InterPro" id="IPR020422">
    <property type="entry name" value="TYR_PHOSPHATASE_DUAL_dom"/>
</dbReference>
<dbReference type="GO" id="GO:0008138">
    <property type="term" value="F:protein tyrosine/serine/threonine phosphatase activity"/>
    <property type="evidence" value="ECO:0007669"/>
    <property type="project" value="InterPro"/>
</dbReference>
<proteinExistence type="inferred from homology"/>
<dbReference type="EC" id="3.1.3.48" evidence="2"/>
<comment type="similarity">
    <text evidence="1">Belongs to the protein-tyrosine phosphatase family. Non-receptor class dual specificity subfamily.</text>
</comment>
<evidence type="ECO:0000313" key="9">
    <source>
        <dbReference type="Proteomes" id="UP000317650"/>
    </source>
</evidence>
<dbReference type="FunFam" id="3.90.190.10:FF:000083">
    <property type="entry name" value="Dual specificity protein phosphatase 12-like"/>
    <property type="match status" value="1"/>
</dbReference>
<dbReference type="PROSITE" id="PS50054">
    <property type="entry name" value="TYR_PHOSPHATASE_DUAL"/>
    <property type="match status" value="1"/>
</dbReference>
<dbReference type="GO" id="GO:0004725">
    <property type="term" value="F:protein tyrosine phosphatase activity"/>
    <property type="evidence" value="ECO:0007669"/>
    <property type="project" value="UniProtKB-EC"/>
</dbReference>
<reference evidence="8 9" key="1">
    <citation type="journal article" date="2019" name="Nat. Plants">
        <title>Genome sequencing of Musa balbisiana reveals subgenome evolution and function divergence in polyploid bananas.</title>
        <authorList>
            <person name="Yao X."/>
        </authorList>
    </citation>
    <scope>NUCLEOTIDE SEQUENCE [LARGE SCALE GENOMIC DNA]</scope>
    <source>
        <strain evidence="9">cv. DH-PKW</strain>
        <tissue evidence="8">Leaves</tissue>
    </source>
</reference>
<evidence type="ECO:0000256" key="3">
    <source>
        <dbReference type="ARBA" id="ARBA00022801"/>
    </source>
</evidence>
<dbReference type="EMBL" id="PYDT01000001">
    <property type="protein sequence ID" value="THU72216.1"/>
    <property type="molecule type" value="Genomic_DNA"/>
</dbReference>
<feature type="domain" description="Tyrosine specific protein phosphatases" evidence="7">
    <location>
        <begin position="103"/>
        <end position="161"/>
    </location>
</feature>
<sequence>MPYLVRDRLFFGDITAAAEVLKNGSPEITHVLSLLSSASISFFSDWRSEISIPTEEIRKVFAGADGSPRKSLAPGKLVYALERAGPELKLVRMAVPLRDTEDENLLDHLDVCLDFIDQGRKEGGVLVHCFAGVSRSAAVIIAYLMRTEHKSMEDALESLREICESVSPNDGFLDQLSLFEEMGFKVDTENPIYKRFRLKVLGLFIMTLSKAPSWDKINDQLFFYNCLFAGFASISHMDDEVQIDQEALLGEKIDSSIFGADPGLPLESNSSEEVRKGNQHTTAYRCKKCRRIVVTQENVVSHVPGENETFFDWQKRKSGNWSNRFQEQECSSLFVEPLKWMTSVEDGALEGKLSCIKCDARLGYFNWSGIQCSCGSWITPAFQIQKSKVDISMV</sequence>
<name>A0A4S8KAV2_MUSBA</name>
<evidence type="ECO:0000256" key="2">
    <source>
        <dbReference type="ARBA" id="ARBA00013064"/>
    </source>
</evidence>
<dbReference type="PIRSF" id="PIRSF000941">
    <property type="entry name" value="DUSP12"/>
    <property type="match status" value="1"/>
</dbReference>
<gene>
    <name evidence="8" type="ORF">C4D60_Mb04t09750</name>
</gene>
<dbReference type="PANTHER" id="PTHR45848:SF4">
    <property type="entry name" value="DUAL SPECIFICITY PROTEIN PHOSPHATASE 12"/>
    <property type="match status" value="1"/>
</dbReference>
<keyword evidence="9" id="KW-1185">Reference proteome</keyword>
<organism evidence="8 9">
    <name type="scientific">Musa balbisiana</name>
    <name type="common">Banana</name>
    <dbReference type="NCBI Taxonomy" id="52838"/>
    <lineage>
        <taxon>Eukaryota</taxon>
        <taxon>Viridiplantae</taxon>
        <taxon>Streptophyta</taxon>
        <taxon>Embryophyta</taxon>
        <taxon>Tracheophyta</taxon>
        <taxon>Spermatophyta</taxon>
        <taxon>Magnoliopsida</taxon>
        <taxon>Liliopsida</taxon>
        <taxon>Zingiberales</taxon>
        <taxon>Musaceae</taxon>
        <taxon>Musa</taxon>
    </lineage>
</organism>
<dbReference type="InterPro" id="IPR016130">
    <property type="entry name" value="Tyr_Pase_AS"/>
</dbReference>
<keyword evidence="4" id="KW-0904">Protein phosphatase</keyword>
<protein>
    <recommendedName>
        <fullName evidence="2">protein-tyrosine-phosphatase</fullName>
        <ecNumber evidence="2">3.1.3.48</ecNumber>
    </recommendedName>
</protein>
<dbReference type="InterPro" id="IPR016278">
    <property type="entry name" value="DUSP12"/>
</dbReference>
<evidence type="ECO:0000256" key="4">
    <source>
        <dbReference type="ARBA" id="ARBA00022912"/>
    </source>
</evidence>